<dbReference type="Proteomes" id="UP000199668">
    <property type="component" value="Unassembled WGS sequence"/>
</dbReference>
<dbReference type="EMBL" id="FOTY01000011">
    <property type="protein sequence ID" value="SFM01508.1"/>
    <property type="molecule type" value="Genomic_DNA"/>
</dbReference>
<dbReference type="AlphaFoldDB" id="A0A1I4ME20"/>
<dbReference type="RefSeq" id="WP_090926929.1">
    <property type="nucleotide sequence ID" value="NZ_FOTY01000011.1"/>
</dbReference>
<accession>A0A1I4ME20</accession>
<keyword evidence="2" id="KW-1185">Reference proteome</keyword>
<reference evidence="1 2" key="1">
    <citation type="submission" date="2016-10" db="EMBL/GenBank/DDBJ databases">
        <authorList>
            <person name="de Groot N.N."/>
        </authorList>
    </citation>
    <scope>NUCLEOTIDE SEQUENCE [LARGE SCALE GENOMIC DNA]</scope>
    <source>
        <strain evidence="1 2">CGMCC 1.6134</strain>
    </source>
</reference>
<dbReference type="OrthoDB" id="2890046at2"/>
<protein>
    <recommendedName>
        <fullName evidence="3">DUF2642 domain-containing protein</fullName>
    </recommendedName>
</protein>
<gene>
    <name evidence="1" type="ORF">SAMN04488054_11158</name>
</gene>
<evidence type="ECO:0000313" key="2">
    <source>
        <dbReference type="Proteomes" id="UP000199668"/>
    </source>
</evidence>
<name>A0A1I4ME20_9BACI</name>
<dbReference type="STRING" id="266892.SAMN04488054_11158"/>
<proteinExistence type="predicted"/>
<organism evidence="1 2">
    <name type="scientific">Salibacterium qingdaonense</name>
    <dbReference type="NCBI Taxonomy" id="266892"/>
    <lineage>
        <taxon>Bacteria</taxon>
        <taxon>Bacillati</taxon>
        <taxon>Bacillota</taxon>
        <taxon>Bacilli</taxon>
        <taxon>Bacillales</taxon>
        <taxon>Bacillaceae</taxon>
    </lineage>
</organism>
<evidence type="ECO:0000313" key="1">
    <source>
        <dbReference type="EMBL" id="SFM01508.1"/>
    </source>
</evidence>
<sequence length="70" mass="7525">MFENTFAAELASRLGSRIEIATGENLVEGLLISVNNNLISIDTTNGYGSGNRLYISINSINYVRFPASAA</sequence>
<evidence type="ECO:0008006" key="3">
    <source>
        <dbReference type="Google" id="ProtNLM"/>
    </source>
</evidence>